<gene>
    <name evidence="1" type="ORF">FHL02_03840</name>
</gene>
<evidence type="ECO:0000313" key="1">
    <source>
        <dbReference type="EMBL" id="MQS52148.1"/>
    </source>
</evidence>
<sequence length="245" mass="27448">MDVDTAQFIYEKSVEAAGKKIIEKDGITFFVDRDGDVREWLPENISVKRVQISTLTGVVDLIKNMDERNNEKLFIQINGANRVNVFGAIDQYGRRESLIESIAQLPSIDLDTFQDQENMNIMLQSQFVENDDRALLLKVIGNLKEENVTTASDDGISQAVQIKSGIASVSKVKVPNPVELAPFRTFSEVDQPTSKFVFRMREGMMSAVFEADGGAWKNEAIQNIKDYLSEALSQEIKNNHVVVVA</sequence>
<reference evidence="1 2" key="1">
    <citation type="journal article" date="2019" name="Syst. Appl. Microbiol.">
        <title>Polyphasic characterization of two novel Lactobacillus spp. isolated from blown salami packages: Description of Lactobacillus halodurans sp. nov. and Lactobacillus salsicarnum sp. nov.</title>
        <authorList>
            <person name="Schuster J.A."/>
            <person name="Klingl A."/>
            <person name="Vogel R.F."/>
            <person name="Ehrmann M.A."/>
        </authorList>
    </citation>
    <scope>NUCLEOTIDE SEQUENCE [LARGE SCALE GENOMIC DNA]</scope>
    <source>
        <strain evidence="1 2">TMW 1.2118</strain>
    </source>
</reference>
<dbReference type="RefSeq" id="WP_153382521.1">
    <property type="nucleotide sequence ID" value="NZ_VDFM01000003.1"/>
</dbReference>
<dbReference type="Proteomes" id="UP000380386">
    <property type="component" value="Unassembled WGS sequence"/>
</dbReference>
<comment type="caution">
    <text evidence="1">The sequence shown here is derived from an EMBL/GenBank/DDBJ whole genome shotgun (WGS) entry which is preliminary data.</text>
</comment>
<dbReference type="AlphaFoldDB" id="A0A5P0ZGK6"/>
<accession>A0A5P0ZGK6</accession>
<dbReference type="EMBL" id="VDFM01000003">
    <property type="protein sequence ID" value="MQS52148.1"/>
    <property type="molecule type" value="Genomic_DNA"/>
</dbReference>
<evidence type="ECO:0008006" key="3">
    <source>
        <dbReference type="Google" id="ProtNLM"/>
    </source>
</evidence>
<proteinExistence type="predicted"/>
<evidence type="ECO:0000313" key="2">
    <source>
        <dbReference type="Proteomes" id="UP000380386"/>
    </source>
</evidence>
<name>A0A5P0ZGK6_9LACO</name>
<protein>
    <recommendedName>
        <fullName evidence="3">Phage protein</fullName>
    </recommendedName>
</protein>
<organism evidence="1 2">
    <name type="scientific">Companilactobacillus mishanensis</name>
    <dbReference type="NCBI Taxonomy" id="2486008"/>
    <lineage>
        <taxon>Bacteria</taxon>
        <taxon>Bacillati</taxon>
        <taxon>Bacillota</taxon>
        <taxon>Bacilli</taxon>
        <taxon>Lactobacillales</taxon>
        <taxon>Lactobacillaceae</taxon>
        <taxon>Companilactobacillus</taxon>
    </lineage>
</organism>
<dbReference type="OrthoDB" id="5432268at2"/>